<reference evidence="7 8" key="1">
    <citation type="journal article" date="2012" name="J. Bacteriol.">
        <title>Genome sequence of an alkane-degrading bacterium, Alcanivorax pacificus type strain W11-5, isolated from deep sea sediment.</title>
        <authorList>
            <person name="Lai Q."/>
            <person name="Shao Z."/>
        </authorList>
    </citation>
    <scope>NUCLEOTIDE SEQUENCE [LARGE SCALE GENOMIC DNA]</scope>
    <source>
        <strain evidence="7 8">W11-5</strain>
    </source>
</reference>
<evidence type="ECO:0000256" key="2">
    <source>
        <dbReference type="ARBA" id="ARBA00035126"/>
    </source>
</evidence>
<proteinExistence type="predicted"/>
<gene>
    <name evidence="7" type="ORF">S7S_01185</name>
</gene>
<dbReference type="SUPFAM" id="SSF81301">
    <property type="entry name" value="Nucleotidyltransferase"/>
    <property type="match status" value="1"/>
</dbReference>
<evidence type="ECO:0000256" key="3">
    <source>
        <dbReference type="ARBA" id="ARBA00035252"/>
    </source>
</evidence>
<protein>
    <recommendedName>
        <fullName evidence="3">Aminoglycoside (3'') (9) adenylyltransferase</fullName>
        <ecNumber evidence="2">2.7.7.47</ecNumber>
    </recommendedName>
</protein>
<evidence type="ECO:0000259" key="6">
    <source>
        <dbReference type="Pfam" id="PF13427"/>
    </source>
</evidence>
<accession>A0A0B4XHW2</accession>
<dbReference type="InterPro" id="IPR002934">
    <property type="entry name" value="Polymerase_NTP_transf_dom"/>
</dbReference>
<evidence type="ECO:0000256" key="1">
    <source>
        <dbReference type="ARBA" id="ARBA00022679"/>
    </source>
</evidence>
<dbReference type="KEGG" id="apac:S7S_01185"/>
<dbReference type="Pfam" id="PF13427">
    <property type="entry name" value="AadA_C"/>
    <property type="match status" value="1"/>
</dbReference>
<evidence type="ECO:0000256" key="4">
    <source>
        <dbReference type="ARBA" id="ARBA00048566"/>
    </source>
</evidence>
<dbReference type="InterPro" id="IPR025184">
    <property type="entry name" value="AadA_C"/>
</dbReference>
<evidence type="ECO:0000313" key="7">
    <source>
        <dbReference type="EMBL" id="AJD46661.1"/>
    </source>
</evidence>
<sequence length="281" mass="31339">MSGRKVMRSTRQDNLATMHKQIPSEIAEQVSRACVIIDRHLGHVLQAIHLYGSALDGGLKPYSDIDLLVTVNRRLDETSRHTLQQDLLAISAPPGEGDTLRALEVTVVACNELVPWRYPPRRELQFGEWLRDDLRAGVYEPLMLDHDLAILMTKIRQRSIALTGPSAADLFDAVPKADFHAALSDTIAQWRNEPDWQGDERNVVLALARIWYSASTGEIASKQVAAEWGLEQLPARHREVLDLARSAYLGADDSALVVRKAEIKAFIDYAKMEITGLLSGQ</sequence>
<organism evidence="7 8">
    <name type="scientific">Isoalcanivorax pacificus W11-5</name>
    <dbReference type="NCBI Taxonomy" id="391936"/>
    <lineage>
        <taxon>Bacteria</taxon>
        <taxon>Pseudomonadati</taxon>
        <taxon>Pseudomonadota</taxon>
        <taxon>Gammaproteobacteria</taxon>
        <taxon>Oceanospirillales</taxon>
        <taxon>Alcanivoracaceae</taxon>
        <taxon>Isoalcanivorax</taxon>
    </lineage>
</organism>
<dbReference type="Proteomes" id="UP000006764">
    <property type="component" value="Chromosome"/>
</dbReference>
<evidence type="ECO:0000259" key="5">
    <source>
        <dbReference type="Pfam" id="PF01909"/>
    </source>
</evidence>
<dbReference type="Gene3D" id="3.30.460.10">
    <property type="entry name" value="Beta Polymerase, domain 2"/>
    <property type="match status" value="1"/>
</dbReference>
<name>A0A0B4XHW2_9GAMM</name>
<feature type="domain" description="Polymerase nucleotidyl transferase" evidence="5">
    <location>
        <begin position="46"/>
        <end position="115"/>
    </location>
</feature>
<dbReference type="GO" id="GO:0009012">
    <property type="term" value="F:aminoglycoside 3''-adenylyltransferase activity"/>
    <property type="evidence" value="ECO:0007669"/>
    <property type="project" value="UniProtKB-EC"/>
</dbReference>
<dbReference type="AlphaFoldDB" id="A0A0B4XHW2"/>
<dbReference type="CDD" id="cd05403">
    <property type="entry name" value="NT_KNTase_like"/>
    <property type="match status" value="1"/>
</dbReference>
<dbReference type="STRING" id="391936.S7S_01185"/>
<dbReference type="EMBL" id="CP004387">
    <property type="protein sequence ID" value="AJD46661.1"/>
    <property type="molecule type" value="Genomic_DNA"/>
</dbReference>
<dbReference type="HOGENOM" id="CLU_071584_0_0_6"/>
<dbReference type="EC" id="2.7.7.47" evidence="2"/>
<evidence type="ECO:0000313" key="8">
    <source>
        <dbReference type="Proteomes" id="UP000006764"/>
    </source>
</evidence>
<keyword evidence="1" id="KW-0808">Transferase</keyword>
<dbReference type="NCBIfam" id="NF012157">
    <property type="entry name" value="ANT_3pp_I"/>
    <property type="match status" value="1"/>
</dbReference>
<dbReference type="InterPro" id="IPR043519">
    <property type="entry name" value="NT_sf"/>
</dbReference>
<dbReference type="NCBIfam" id="NF010309">
    <property type="entry name" value="PRK13746.1"/>
    <property type="match status" value="1"/>
</dbReference>
<keyword evidence="8" id="KW-1185">Reference proteome</keyword>
<dbReference type="Pfam" id="PF01909">
    <property type="entry name" value="NTP_transf_2"/>
    <property type="match status" value="1"/>
</dbReference>
<feature type="domain" description="Adenylyltransferase AadA C-terminal" evidence="6">
    <location>
        <begin position="170"/>
        <end position="271"/>
    </location>
</feature>
<comment type="catalytic activity">
    <reaction evidence="4">
        <text>streptomycin + ATP = 3''-O-adenylylstreptomycin + diphosphate</text>
        <dbReference type="Rhea" id="RHEA:20245"/>
        <dbReference type="ChEBI" id="CHEBI:30616"/>
        <dbReference type="ChEBI" id="CHEBI:33019"/>
        <dbReference type="ChEBI" id="CHEBI:58007"/>
        <dbReference type="ChEBI" id="CHEBI:58605"/>
        <dbReference type="EC" id="2.7.7.47"/>
    </reaction>
</comment>